<feature type="domain" description="Amidohydrolase-related" evidence="3">
    <location>
        <begin position="94"/>
        <end position="319"/>
    </location>
</feature>
<sequence>MSVRQYTATGKSGATGTDELDGEKMDIVDTQVHLGPGGAAEKIAAMDAIGIKSVLIDEWWGGWWGTKPGEPAYKVGDGAVRTTSPTAELASWTYPGRFSYLVRVDPQDPDIRSVARFARDSTYARALRITSPMPRSQLAAFAEGAYDSVFAAASEFGLPLFVSLLGHAPLLNRYLEKFPDIKIIIDHCGMPPSMSMVPTITQMEGLPDSQDYWSKLCGAPLEASFDTVLQLAKRDNVALKWAHAPSRLNAAGYPNEGARPFLRKAINVFGAERIMWASDVTVNPTGETWAELLFAIKDNPDLSAEEREYVLGRTARNWLNWDD</sequence>
<comment type="similarity">
    <text evidence="1">Belongs to the metallo-dependent hydrolases superfamily.</text>
</comment>
<dbReference type="Pfam" id="PF04909">
    <property type="entry name" value="Amidohydro_2"/>
    <property type="match status" value="1"/>
</dbReference>
<accession>A0A2A4G1T2</accession>
<dbReference type="PANTHER" id="PTHR43569">
    <property type="entry name" value="AMIDOHYDROLASE"/>
    <property type="match status" value="1"/>
</dbReference>
<dbReference type="OrthoDB" id="7183088at2"/>
<evidence type="ECO:0000313" key="5">
    <source>
        <dbReference type="Proteomes" id="UP000218934"/>
    </source>
</evidence>
<keyword evidence="5" id="KW-1185">Reference proteome</keyword>
<reference evidence="4 5" key="1">
    <citation type="submission" date="2017-09" db="EMBL/GenBank/DDBJ databases">
        <title>The Catabolism of 3,6-Dichlorosalicylic acid is Initiated by the Cytochrome P450 Monooxygenase DsmABC in Rhizorhabdus dicambivorans Ndbn-20.</title>
        <authorList>
            <person name="Na L."/>
        </authorList>
    </citation>
    <scope>NUCLEOTIDE SEQUENCE [LARGE SCALE GENOMIC DNA]</scope>
    <source>
        <strain evidence="4 5">Ndbn-20m</strain>
    </source>
</reference>
<dbReference type="InterPro" id="IPR006680">
    <property type="entry name" value="Amidohydro-rel"/>
</dbReference>
<evidence type="ECO:0000259" key="3">
    <source>
        <dbReference type="Pfam" id="PF04909"/>
    </source>
</evidence>
<evidence type="ECO:0000256" key="1">
    <source>
        <dbReference type="ARBA" id="ARBA00038310"/>
    </source>
</evidence>
<evidence type="ECO:0000313" key="4">
    <source>
        <dbReference type="EMBL" id="PCE43963.1"/>
    </source>
</evidence>
<dbReference type="KEGG" id="rdi:CMV14_20830"/>
<dbReference type="AlphaFoldDB" id="A0A2A4G1T2"/>
<dbReference type="Proteomes" id="UP000218934">
    <property type="component" value="Unassembled WGS sequence"/>
</dbReference>
<dbReference type="InterPro" id="IPR052350">
    <property type="entry name" value="Metallo-dep_Lactonases"/>
</dbReference>
<proteinExistence type="inferred from homology"/>
<evidence type="ECO:0000256" key="2">
    <source>
        <dbReference type="SAM" id="MobiDB-lite"/>
    </source>
</evidence>
<dbReference type="RefSeq" id="WP_083215794.1">
    <property type="nucleotide sequence ID" value="NZ_CP023449.1"/>
</dbReference>
<feature type="region of interest" description="Disordered" evidence="2">
    <location>
        <begin position="1"/>
        <end position="22"/>
    </location>
</feature>
<dbReference type="Gene3D" id="3.20.20.140">
    <property type="entry name" value="Metal-dependent hydrolases"/>
    <property type="match status" value="1"/>
</dbReference>
<dbReference type="PANTHER" id="PTHR43569:SF2">
    <property type="entry name" value="AMIDOHYDROLASE-RELATED DOMAIN-CONTAINING PROTEIN"/>
    <property type="match status" value="1"/>
</dbReference>
<dbReference type="GO" id="GO:0016787">
    <property type="term" value="F:hydrolase activity"/>
    <property type="evidence" value="ECO:0007669"/>
    <property type="project" value="UniProtKB-KW"/>
</dbReference>
<dbReference type="InterPro" id="IPR032466">
    <property type="entry name" value="Metal_Hydrolase"/>
</dbReference>
<dbReference type="SUPFAM" id="SSF51556">
    <property type="entry name" value="Metallo-dependent hydrolases"/>
    <property type="match status" value="1"/>
</dbReference>
<gene>
    <name evidence="4" type="ORF">COO09_03320</name>
</gene>
<comment type="caution">
    <text evidence="4">The sequence shown here is derived from an EMBL/GenBank/DDBJ whole genome shotgun (WGS) entry which is preliminary data.</text>
</comment>
<organism evidence="4 5">
    <name type="scientific">Rhizorhabdus dicambivorans</name>
    <dbReference type="NCBI Taxonomy" id="1850238"/>
    <lineage>
        <taxon>Bacteria</taxon>
        <taxon>Pseudomonadati</taxon>
        <taxon>Pseudomonadota</taxon>
        <taxon>Alphaproteobacteria</taxon>
        <taxon>Sphingomonadales</taxon>
        <taxon>Sphingomonadaceae</taxon>
        <taxon>Rhizorhabdus</taxon>
    </lineage>
</organism>
<dbReference type="EMBL" id="NWUF01000002">
    <property type="protein sequence ID" value="PCE43963.1"/>
    <property type="molecule type" value="Genomic_DNA"/>
</dbReference>
<protein>
    <submittedName>
        <fullName evidence="4">Amidohydrolase</fullName>
    </submittedName>
</protein>
<feature type="compositionally biased region" description="Polar residues" evidence="2">
    <location>
        <begin position="1"/>
        <end position="15"/>
    </location>
</feature>
<name>A0A2A4G1T2_9SPHN</name>
<keyword evidence="4" id="KW-0378">Hydrolase</keyword>